<dbReference type="Proteomes" id="UP001595629">
    <property type="component" value="Unassembled WGS sequence"/>
</dbReference>
<dbReference type="InterPro" id="IPR002669">
    <property type="entry name" value="UreD"/>
</dbReference>
<evidence type="ECO:0000256" key="1">
    <source>
        <dbReference type="ARBA" id="ARBA00007177"/>
    </source>
</evidence>
<sequence>MFPRRDTDALQAVTVNTAGGITAGDRFTLDSRAEQGAALTLTTQAAERAYRATGTEAGRLDTQLSAGPNARLTWLPQETILFEGCNLRRRLHVDLAETAQLLLCEPLVFGRAAMGESLRAARFDDRITVTRAGAPLFLDAMRLDGDIAAHLARPFTGAGAGALATLLLVRPDAEGQLAPIRAMLPDTGGASLLAPDVLLLRLLAYDGFDLRRSLVPVLRRLLDSDLPRPWMI</sequence>
<dbReference type="Pfam" id="PF01774">
    <property type="entry name" value="UreD"/>
    <property type="match status" value="1"/>
</dbReference>
<keyword evidence="2 3" id="KW-0143">Chaperone</keyword>
<accession>A0ABV7TKN0</accession>
<dbReference type="HAMAP" id="MF_01384">
    <property type="entry name" value="UreD"/>
    <property type="match status" value="1"/>
</dbReference>
<keyword evidence="5" id="KW-1185">Reference proteome</keyword>
<gene>
    <name evidence="3" type="primary">ureD</name>
    <name evidence="4" type="ORF">ACFORG_20850</name>
</gene>
<keyword evidence="3" id="KW-0963">Cytoplasm</keyword>
<evidence type="ECO:0000313" key="5">
    <source>
        <dbReference type="Proteomes" id="UP001595629"/>
    </source>
</evidence>
<dbReference type="EMBL" id="JBHRXI010000048">
    <property type="protein sequence ID" value="MFC3616197.1"/>
    <property type="molecule type" value="Genomic_DNA"/>
</dbReference>
<name>A0ABV7TKN0_9RHOB</name>
<evidence type="ECO:0000313" key="4">
    <source>
        <dbReference type="EMBL" id="MFC3616197.1"/>
    </source>
</evidence>
<comment type="similarity">
    <text evidence="1 3">Belongs to the UreD family.</text>
</comment>
<comment type="subunit">
    <text evidence="3">UreD, UreF and UreG form a complex that acts as a GTP-hydrolysis-dependent molecular chaperone, activating the urease apoprotein by helping to assemble the nickel containing metallocenter of UreC. The UreE protein probably delivers the nickel.</text>
</comment>
<comment type="subcellular location">
    <subcellularLocation>
        <location evidence="3">Cytoplasm</location>
    </subcellularLocation>
</comment>
<evidence type="ECO:0000256" key="3">
    <source>
        <dbReference type="HAMAP-Rule" id="MF_01384"/>
    </source>
</evidence>
<reference evidence="5" key="1">
    <citation type="journal article" date="2019" name="Int. J. Syst. Evol. Microbiol.">
        <title>The Global Catalogue of Microorganisms (GCM) 10K type strain sequencing project: providing services to taxonomists for standard genome sequencing and annotation.</title>
        <authorList>
            <consortium name="The Broad Institute Genomics Platform"/>
            <consortium name="The Broad Institute Genome Sequencing Center for Infectious Disease"/>
            <person name="Wu L."/>
            <person name="Ma J."/>
        </authorList>
    </citation>
    <scope>NUCLEOTIDE SEQUENCE [LARGE SCALE GENOMIC DNA]</scope>
    <source>
        <strain evidence="5">KCTC 42911</strain>
    </source>
</reference>
<protein>
    <recommendedName>
        <fullName evidence="3">Urease accessory protein UreD</fullName>
    </recommendedName>
</protein>
<proteinExistence type="inferred from homology"/>
<keyword evidence="3" id="KW-0996">Nickel insertion</keyword>
<comment type="function">
    <text evidence="3">Required for maturation of urease via the functional incorporation of the urease nickel metallocenter.</text>
</comment>
<evidence type="ECO:0000256" key="2">
    <source>
        <dbReference type="ARBA" id="ARBA00023186"/>
    </source>
</evidence>
<dbReference type="RefSeq" id="WP_386737502.1">
    <property type="nucleotide sequence ID" value="NZ_JBHRXI010000048.1"/>
</dbReference>
<comment type="caution">
    <text evidence="4">The sequence shown here is derived from an EMBL/GenBank/DDBJ whole genome shotgun (WGS) entry which is preliminary data.</text>
</comment>
<dbReference type="PANTHER" id="PTHR33643:SF1">
    <property type="entry name" value="UREASE ACCESSORY PROTEIN D"/>
    <property type="match status" value="1"/>
</dbReference>
<dbReference type="PANTHER" id="PTHR33643">
    <property type="entry name" value="UREASE ACCESSORY PROTEIN D"/>
    <property type="match status" value="1"/>
</dbReference>
<organism evidence="4 5">
    <name type="scientific">Lutimaribacter marinistellae</name>
    <dbReference type="NCBI Taxonomy" id="1820329"/>
    <lineage>
        <taxon>Bacteria</taxon>
        <taxon>Pseudomonadati</taxon>
        <taxon>Pseudomonadota</taxon>
        <taxon>Alphaproteobacteria</taxon>
        <taxon>Rhodobacterales</taxon>
        <taxon>Roseobacteraceae</taxon>
        <taxon>Lutimaribacter</taxon>
    </lineage>
</organism>